<comment type="caution">
    <text evidence="1">The sequence shown here is derived from an EMBL/GenBank/DDBJ whole genome shotgun (WGS) entry which is preliminary data.</text>
</comment>
<keyword evidence="2" id="KW-1185">Reference proteome</keyword>
<accession>A0A9D3P3S8</accession>
<evidence type="ECO:0000313" key="1">
    <source>
        <dbReference type="EMBL" id="KAG7334133.1"/>
    </source>
</evidence>
<dbReference type="EMBL" id="JAHKSW010000003">
    <property type="protein sequence ID" value="KAG7334133.1"/>
    <property type="molecule type" value="Genomic_DNA"/>
</dbReference>
<gene>
    <name evidence="1" type="ORF">KOW79_002540</name>
</gene>
<evidence type="ECO:0000313" key="2">
    <source>
        <dbReference type="Proteomes" id="UP000824219"/>
    </source>
</evidence>
<dbReference type="Proteomes" id="UP000824219">
    <property type="component" value="Linkage Group LG03"/>
</dbReference>
<name>A0A9D3P3S8_9TELE</name>
<sequence length="69" mass="7455">MDDIAAGLPALVYWYGGVESVHSIGQRPGRGNSNEGMIQQTVLRLQSTLPELISGFQNREIPTNPTDSA</sequence>
<protein>
    <submittedName>
        <fullName evidence="1">Uncharacterized protein</fullName>
    </submittedName>
</protein>
<dbReference type="AlphaFoldDB" id="A0A9D3P3S8"/>
<organism evidence="1 2">
    <name type="scientific">Hemibagrus wyckioides</name>
    <dbReference type="NCBI Taxonomy" id="337641"/>
    <lineage>
        <taxon>Eukaryota</taxon>
        <taxon>Metazoa</taxon>
        <taxon>Chordata</taxon>
        <taxon>Craniata</taxon>
        <taxon>Vertebrata</taxon>
        <taxon>Euteleostomi</taxon>
        <taxon>Actinopterygii</taxon>
        <taxon>Neopterygii</taxon>
        <taxon>Teleostei</taxon>
        <taxon>Ostariophysi</taxon>
        <taxon>Siluriformes</taxon>
        <taxon>Bagridae</taxon>
        <taxon>Hemibagrus</taxon>
    </lineage>
</organism>
<reference evidence="1 2" key="1">
    <citation type="submission" date="2021-06" db="EMBL/GenBank/DDBJ databases">
        <title>Chromosome-level genome assembly of the red-tail catfish (Hemibagrus wyckioides).</title>
        <authorList>
            <person name="Shao F."/>
        </authorList>
    </citation>
    <scope>NUCLEOTIDE SEQUENCE [LARGE SCALE GENOMIC DNA]</scope>
    <source>
        <strain evidence="1">EC202008001</strain>
        <tissue evidence="1">Blood</tissue>
    </source>
</reference>
<proteinExistence type="predicted"/>